<dbReference type="AlphaFoldDB" id="A0A4U0H1T2"/>
<gene>
    <name evidence="1" type="ORF">FAZ19_09670</name>
</gene>
<comment type="caution">
    <text evidence="1">The sequence shown here is derived from an EMBL/GenBank/DDBJ whole genome shotgun (WGS) entry which is preliminary data.</text>
</comment>
<evidence type="ECO:0000313" key="2">
    <source>
        <dbReference type="Proteomes" id="UP000309872"/>
    </source>
</evidence>
<proteinExistence type="predicted"/>
<protein>
    <submittedName>
        <fullName evidence="1">Uncharacterized protein</fullName>
    </submittedName>
</protein>
<accession>A0A4U0H1T2</accession>
<dbReference type="EMBL" id="SUKA01000003">
    <property type="protein sequence ID" value="TJY65408.1"/>
    <property type="molecule type" value="Genomic_DNA"/>
</dbReference>
<evidence type="ECO:0000313" key="1">
    <source>
        <dbReference type="EMBL" id="TJY65408.1"/>
    </source>
</evidence>
<sequence length="197" mass="23001">MIDQLKIRKLLRRTGDQFISAQVVSEWLSIDFIKSQEVLHWLDSLGYIELTDFEGLWKISLRGKLLAYKRTPRIFKVATLKNHLHLLIERINEVNSSDDYIHQISQAIITSEFPIKHDANCIFVVYILDFKELPDSALKRAKRKYFEKRTRPFDNVVQTIYYPESLVNAFLKDGSPAIKVEQLSADEIEAVEGYRLV</sequence>
<keyword evidence="2" id="KW-1185">Reference proteome</keyword>
<dbReference type="OrthoDB" id="8228934at2"/>
<reference evidence="1 2" key="1">
    <citation type="submission" date="2019-04" db="EMBL/GenBank/DDBJ databases">
        <title>Sphingobacterium olei sp. nov., isolated from oil-contaminated soil.</title>
        <authorList>
            <person name="Liu B."/>
        </authorList>
    </citation>
    <scope>NUCLEOTIDE SEQUENCE [LARGE SCALE GENOMIC DNA]</scope>
    <source>
        <strain evidence="1 2">Y3L14</strain>
    </source>
</reference>
<organism evidence="1 2">
    <name type="scientific">Sphingobacterium alkalisoli</name>
    <dbReference type="NCBI Taxonomy" id="1874115"/>
    <lineage>
        <taxon>Bacteria</taxon>
        <taxon>Pseudomonadati</taxon>
        <taxon>Bacteroidota</taxon>
        <taxon>Sphingobacteriia</taxon>
        <taxon>Sphingobacteriales</taxon>
        <taxon>Sphingobacteriaceae</taxon>
        <taxon>Sphingobacterium</taxon>
    </lineage>
</organism>
<name>A0A4U0H1T2_9SPHI</name>
<dbReference type="RefSeq" id="WP_136820537.1">
    <property type="nucleotide sequence ID" value="NZ_BMJX01000003.1"/>
</dbReference>
<dbReference type="Proteomes" id="UP000309872">
    <property type="component" value="Unassembled WGS sequence"/>
</dbReference>